<organism evidence="1 2">
    <name type="scientific">Actinoplanes campanulatus</name>
    <dbReference type="NCBI Taxonomy" id="113559"/>
    <lineage>
        <taxon>Bacteria</taxon>
        <taxon>Bacillati</taxon>
        <taxon>Actinomycetota</taxon>
        <taxon>Actinomycetes</taxon>
        <taxon>Micromonosporales</taxon>
        <taxon>Micromonosporaceae</taxon>
        <taxon>Actinoplanes</taxon>
    </lineage>
</organism>
<sequence length="61" mass="6315">MIVGGPDGPGIHYDGLGLDIRDLLPDFCHGSLHCPISPAQWPGLPPAVPLGGWGFGLKDLA</sequence>
<dbReference type="RefSeq" id="WP_183220508.1">
    <property type="nucleotide sequence ID" value="NZ_BMPW01000004.1"/>
</dbReference>
<dbReference type="AlphaFoldDB" id="A0A7W5FET3"/>
<evidence type="ECO:0000313" key="2">
    <source>
        <dbReference type="Proteomes" id="UP000590749"/>
    </source>
</evidence>
<dbReference type="EMBL" id="JACHXF010000006">
    <property type="protein sequence ID" value="MBB3095637.1"/>
    <property type="molecule type" value="Genomic_DNA"/>
</dbReference>
<protein>
    <submittedName>
        <fullName evidence="1">Uncharacterized protein</fullName>
    </submittedName>
</protein>
<evidence type="ECO:0000313" key="1">
    <source>
        <dbReference type="EMBL" id="MBB3095637.1"/>
    </source>
</evidence>
<reference evidence="1 2" key="1">
    <citation type="submission" date="2020-08" db="EMBL/GenBank/DDBJ databases">
        <title>Genomic Encyclopedia of Type Strains, Phase III (KMG-III): the genomes of soil and plant-associated and newly described type strains.</title>
        <authorList>
            <person name="Whitman W."/>
        </authorList>
    </citation>
    <scope>NUCLEOTIDE SEQUENCE [LARGE SCALE GENOMIC DNA]</scope>
    <source>
        <strain evidence="1 2">CECT 3287</strain>
    </source>
</reference>
<gene>
    <name evidence="1" type="ORF">FHR83_003307</name>
</gene>
<accession>A0A7W5FET3</accession>
<keyword evidence="2" id="KW-1185">Reference proteome</keyword>
<comment type="caution">
    <text evidence="1">The sequence shown here is derived from an EMBL/GenBank/DDBJ whole genome shotgun (WGS) entry which is preliminary data.</text>
</comment>
<dbReference type="Proteomes" id="UP000590749">
    <property type="component" value="Unassembled WGS sequence"/>
</dbReference>
<proteinExistence type="predicted"/>
<name>A0A7W5FET3_9ACTN</name>